<dbReference type="AlphaFoldDB" id="A0A7W7R0C2"/>
<feature type="compositionally biased region" description="Basic and acidic residues" evidence="1">
    <location>
        <begin position="49"/>
        <end position="69"/>
    </location>
</feature>
<evidence type="ECO:0000313" key="4">
    <source>
        <dbReference type="Proteomes" id="UP000540506"/>
    </source>
</evidence>
<feature type="region of interest" description="Disordered" evidence="1">
    <location>
        <begin position="1"/>
        <end position="123"/>
    </location>
</feature>
<keyword evidence="2" id="KW-1133">Transmembrane helix</keyword>
<feature type="transmembrane region" description="Helical" evidence="2">
    <location>
        <begin position="153"/>
        <end position="171"/>
    </location>
</feature>
<name>A0A7W7R0C2_KITKI</name>
<proteinExistence type="predicted"/>
<accession>A0A7W7R0C2</accession>
<gene>
    <name evidence="3" type="ORF">FHR34_001873</name>
</gene>
<keyword evidence="2" id="KW-0812">Transmembrane</keyword>
<evidence type="ECO:0000313" key="3">
    <source>
        <dbReference type="EMBL" id="MBB4922880.1"/>
    </source>
</evidence>
<dbReference type="Proteomes" id="UP000540506">
    <property type="component" value="Unassembled WGS sequence"/>
</dbReference>
<feature type="transmembrane region" description="Helical" evidence="2">
    <location>
        <begin position="128"/>
        <end position="147"/>
    </location>
</feature>
<keyword evidence="4" id="KW-1185">Reference proteome</keyword>
<comment type="caution">
    <text evidence="3">The sequence shown here is derived from an EMBL/GenBank/DDBJ whole genome shotgun (WGS) entry which is preliminary data.</text>
</comment>
<feature type="compositionally biased region" description="Polar residues" evidence="1">
    <location>
        <begin position="70"/>
        <end position="82"/>
    </location>
</feature>
<keyword evidence="2" id="KW-0472">Membrane</keyword>
<protein>
    <submittedName>
        <fullName evidence="3">Uncharacterized protein</fullName>
    </submittedName>
</protein>
<evidence type="ECO:0000256" key="2">
    <source>
        <dbReference type="SAM" id="Phobius"/>
    </source>
</evidence>
<evidence type="ECO:0000256" key="1">
    <source>
        <dbReference type="SAM" id="MobiDB-lite"/>
    </source>
</evidence>
<organism evidence="3 4">
    <name type="scientific">Kitasatospora kifunensis</name>
    <name type="common">Streptomyces kifunensis</name>
    <dbReference type="NCBI Taxonomy" id="58351"/>
    <lineage>
        <taxon>Bacteria</taxon>
        <taxon>Bacillati</taxon>
        <taxon>Actinomycetota</taxon>
        <taxon>Actinomycetes</taxon>
        <taxon>Kitasatosporales</taxon>
        <taxon>Streptomycetaceae</taxon>
        <taxon>Kitasatospora</taxon>
    </lineage>
</organism>
<dbReference type="RefSeq" id="WP_221521497.1">
    <property type="nucleotide sequence ID" value="NZ_JACHJV010000001.1"/>
</dbReference>
<sequence>MHEHENNTAGDDEDRPQESEQRPASTPSSQAEHDAIFAALVAQFDDPVDLTRPDWPEIENLRARNDLASRNDTGLGTPQSRPRASDPAALGPTPSGPRNWEAAEDPDEGHFVPPEPPPLPTGDTTAKFAWIAVLGGPALLLFDALVWREVAGWPAWVGLTAFLGGFTTLIVRMKDRDPDEPHDPHGGAVV</sequence>
<dbReference type="EMBL" id="JACHJV010000001">
    <property type="protein sequence ID" value="MBB4922880.1"/>
    <property type="molecule type" value="Genomic_DNA"/>
</dbReference>
<reference evidence="3 4" key="1">
    <citation type="submission" date="2020-08" db="EMBL/GenBank/DDBJ databases">
        <title>Sequencing the genomes of 1000 actinobacteria strains.</title>
        <authorList>
            <person name="Klenk H.-P."/>
        </authorList>
    </citation>
    <scope>NUCLEOTIDE SEQUENCE [LARGE SCALE GENOMIC DNA]</scope>
    <source>
        <strain evidence="3 4">DSM 41654</strain>
    </source>
</reference>